<feature type="region of interest" description="Disordered" evidence="5">
    <location>
        <begin position="1"/>
        <end position="21"/>
    </location>
</feature>
<dbReference type="AlphaFoldDB" id="A0A6G1GTM6"/>
<keyword evidence="4" id="KW-0805">Transcription regulation</keyword>
<evidence type="ECO:0000313" key="6">
    <source>
        <dbReference type="EMBL" id="KAF1984140.1"/>
    </source>
</evidence>
<evidence type="ECO:0000313" key="7">
    <source>
        <dbReference type="Proteomes" id="UP000800041"/>
    </source>
</evidence>
<feature type="compositionally biased region" description="Basic and acidic residues" evidence="5">
    <location>
        <begin position="51"/>
        <end position="61"/>
    </location>
</feature>
<dbReference type="EMBL" id="ML977170">
    <property type="protein sequence ID" value="KAF1984140.1"/>
    <property type="molecule type" value="Genomic_DNA"/>
</dbReference>
<dbReference type="GO" id="GO:0006357">
    <property type="term" value="P:regulation of transcription by RNA polymerase II"/>
    <property type="evidence" value="ECO:0007669"/>
    <property type="project" value="InterPro"/>
</dbReference>
<evidence type="ECO:0000256" key="1">
    <source>
        <dbReference type="ARBA" id="ARBA00004123"/>
    </source>
</evidence>
<proteinExistence type="inferred from homology"/>
<comment type="subcellular location">
    <subcellularLocation>
        <location evidence="1 4">Nucleus</location>
    </subcellularLocation>
</comment>
<dbReference type="GO" id="GO:0003712">
    <property type="term" value="F:transcription coregulator activity"/>
    <property type="evidence" value="ECO:0007669"/>
    <property type="project" value="InterPro"/>
</dbReference>
<keyword evidence="7" id="KW-1185">Reference proteome</keyword>
<feature type="region of interest" description="Disordered" evidence="5">
    <location>
        <begin position="42"/>
        <end position="81"/>
    </location>
</feature>
<gene>
    <name evidence="4" type="primary">MED11</name>
    <name evidence="6" type="ORF">K402DRAFT_406355</name>
</gene>
<dbReference type="InterPro" id="IPR019404">
    <property type="entry name" value="Mediator_Med11"/>
</dbReference>
<evidence type="ECO:0000256" key="4">
    <source>
        <dbReference type="RuleBase" id="RU364147"/>
    </source>
</evidence>
<name>A0A6G1GTM6_9PEZI</name>
<comment type="function">
    <text evidence="4">Component of the Mediator complex, a coactivator involved in the regulated transcription of nearly all RNA polymerase II-dependent genes. Mediator functions as a bridge to convey information from gene-specific regulatory proteins to the basal RNA polymerase II transcription machinery. Mediator is recruited to promoters by direct interactions with regulatory proteins and serves as a scaffold for the assembly of a functional pre-initiation complex with RNA polymerase II and the general transcription factors.</text>
</comment>
<evidence type="ECO:0000256" key="5">
    <source>
        <dbReference type="SAM" id="MobiDB-lite"/>
    </source>
</evidence>
<comment type="similarity">
    <text evidence="2 4">Belongs to the Mediator complex subunit 11 family.</text>
</comment>
<organism evidence="6 7">
    <name type="scientific">Aulographum hederae CBS 113979</name>
    <dbReference type="NCBI Taxonomy" id="1176131"/>
    <lineage>
        <taxon>Eukaryota</taxon>
        <taxon>Fungi</taxon>
        <taxon>Dikarya</taxon>
        <taxon>Ascomycota</taxon>
        <taxon>Pezizomycotina</taxon>
        <taxon>Dothideomycetes</taxon>
        <taxon>Pleosporomycetidae</taxon>
        <taxon>Aulographales</taxon>
        <taxon>Aulographaceae</taxon>
    </lineage>
</organism>
<sequence length="203" mass="22169">MESSDQQKHDAKASRSERIHTLNTINEDIPALLAAASAAISTLTNRPSIPPREKAPPKEDLTDLTGGPVDEFSSTPPLPDSQALRSRKLAFLQHSHSFWTITSSVAERLLAEATLLEEAGLAAPPSTRALDEERRAREREQKIRNGGMGDMDVGYLNSRAGNAGMSVEKEGEVLREIGGLLEKALERKEGKQGDEMEVEQSKE</sequence>
<dbReference type="Gene3D" id="1.10.287.3490">
    <property type="match status" value="1"/>
</dbReference>
<feature type="compositionally biased region" description="Basic and acidic residues" evidence="5">
    <location>
        <begin position="1"/>
        <end position="20"/>
    </location>
</feature>
<evidence type="ECO:0000256" key="2">
    <source>
        <dbReference type="ARBA" id="ARBA00008186"/>
    </source>
</evidence>
<keyword evidence="4" id="KW-0010">Activator</keyword>
<evidence type="ECO:0000256" key="3">
    <source>
        <dbReference type="ARBA" id="ARBA00023242"/>
    </source>
</evidence>
<accession>A0A6G1GTM6</accession>
<keyword evidence="3 4" id="KW-0539">Nucleus</keyword>
<protein>
    <recommendedName>
        <fullName evidence="4">Mediator of RNA polymerase II transcription subunit 11</fullName>
    </recommendedName>
    <alternativeName>
        <fullName evidence="4">Mediator complex subunit 11</fullName>
    </alternativeName>
</protein>
<keyword evidence="4" id="KW-0804">Transcription</keyword>
<dbReference type="OrthoDB" id="5418434at2759"/>
<comment type="subunit">
    <text evidence="4">Component of the Mediator complex.</text>
</comment>
<dbReference type="Proteomes" id="UP000800041">
    <property type="component" value="Unassembled WGS sequence"/>
</dbReference>
<reference evidence="6" key="1">
    <citation type="journal article" date="2020" name="Stud. Mycol.">
        <title>101 Dothideomycetes genomes: a test case for predicting lifestyles and emergence of pathogens.</title>
        <authorList>
            <person name="Haridas S."/>
            <person name="Albert R."/>
            <person name="Binder M."/>
            <person name="Bloem J."/>
            <person name="Labutti K."/>
            <person name="Salamov A."/>
            <person name="Andreopoulos B."/>
            <person name="Baker S."/>
            <person name="Barry K."/>
            <person name="Bills G."/>
            <person name="Bluhm B."/>
            <person name="Cannon C."/>
            <person name="Castanera R."/>
            <person name="Culley D."/>
            <person name="Daum C."/>
            <person name="Ezra D."/>
            <person name="Gonzalez J."/>
            <person name="Henrissat B."/>
            <person name="Kuo A."/>
            <person name="Liang C."/>
            <person name="Lipzen A."/>
            <person name="Lutzoni F."/>
            <person name="Magnuson J."/>
            <person name="Mondo S."/>
            <person name="Nolan M."/>
            <person name="Ohm R."/>
            <person name="Pangilinan J."/>
            <person name="Park H.-J."/>
            <person name="Ramirez L."/>
            <person name="Alfaro M."/>
            <person name="Sun H."/>
            <person name="Tritt A."/>
            <person name="Yoshinaga Y."/>
            <person name="Zwiers L.-H."/>
            <person name="Turgeon B."/>
            <person name="Goodwin S."/>
            <person name="Spatafora J."/>
            <person name="Crous P."/>
            <person name="Grigoriev I."/>
        </authorList>
    </citation>
    <scope>NUCLEOTIDE SEQUENCE</scope>
    <source>
        <strain evidence="6">CBS 113979</strain>
    </source>
</reference>
<dbReference type="Pfam" id="PF10280">
    <property type="entry name" value="Med11"/>
    <property type="match status" value="1"/>
</dbReference>
<dbReference type="GO" id="GO:0016592">
    <property type="term" value="C:mediator complex"/>
    <property type="evidence" value="ECO:0007669"/>
    <property type="project" value="InterPro"/>
</dbReference>